<reference evidence="2" key="1">
    <citation type="journal article" date="2020" name="bioRxiv">
        <title>Whole genome comparisons of ergot fungi reveals the divergence and evolution of species within the genus Claviceps are the result of varying mechanisms driving genome evolution and host range expansion.</title>
        <authorList>
            <person name="Wyka S.A."/>
            <person name="Mondo S.J."/>
            <person name="Liu M."/>
            <person name="Dettman J."/>
            <person name="Nalam V."/>
            <person name="Broders K.D."/>
        </authorList>
    </citation>
    <scope>NUCLEOTIDE SEQUENCE</scope>
    <source>
        <strain evidence="2">CCC 489</strain>
    </source>
</reference>
<feature type="compositionally biased region" description="Low complexity" evidence="1">
    <location>
        <begin position="366"/>
        <end position="379"/>
    </location>
</feature>
<feature type="compositionally biased region" description="Basic and acidic residues" evidence="1">
    <location>
        <begin position="154"/>
        <end position="177"/>
    </location>
</feature>
<comment type="caution">
    <text evidence="2">The sequence shown here is derived from an EMBL/GenBank/DDBJ whole genome shotgun (WGS) entry which is preliminary data.</text>
</comment>
<feature type="compositionally biased region" description="Pro residues" evidence="1">
    <location>
        <begin position="19"/>
        <end position="30"/>
    </location>
</feature>
<feature type="region of interest" description="Disordered" evidence="1">
    <location>
        <begin position="1"/>
        <end position="177"/>
    </location>
</feature>
<feature type="region of interest" description="Disordered" evidence="1">
    <location>
        <begin position="203"/>
        <end position="580"/>
    </location>
</feature>
<feature type="compositionally biased region" description="Pro residues" evidence="1">
    <location>
        <begin position="265"/>
        <end position="279"/>
    </location>
</feature>
<feature type="compositionally biased region" description="Basic and acidic residues" evidence="1">
    <location>
        <begin position="551"/>
        <end position="580"/>
    </location>
</feature>
<keyword evidence="3" id="KW-1185">Reference proteome</keyword>
<evidence type="ECO:0000256" key="1">
    <source>
        <dbReference type="SAM" id="MobiDB-lite"/>
    </source>
</evidence>
<feature type="compositionally biased region" description="Low complexity" evidence="1">
    <location>
        <begin position="92"/>
        <end position="102"/>
    </location>
</feature>
<evidence type="ECO:0000313" key="3">
    <source>
        <dbReference type="Proteomes" id="UP000811619"/>
    </source>
</evidence>
<dbReference type="OrthoDB" id="20105at2759"/>
<feature type="compositionally biased region" description="Low complexity" evidence="1">
    <location>
        <begin position="218"/>
        <end position="228"/>
    </location>
</feature>
<dbReference type="AlphaFoldDB" id="A0A8K0NG60"/>
<sequence>MLTLKQPATYGYRSVHDLPTPPSTSRPSPPLSHTEALYYLHPTTSPRSHSPTSSIQTMSTPHRGLPPPAAMALPPQQASSSGVPSTPHPGHHQQQQQQQQQQQPPPPPQQHPRPQHPQGHEPSVVHGQPWTSLPPPPQQWHGAEDAMKNWLQARTEEERTKQEEEKTRQESLRLEQRRVEMGMLRDSMRFGVPPHMIPLVFTGMSSAGPSPQAAIEWSQQFSPSSQSQHLRQHSPDVQQREGHAHSQGTYPSGPSHHQQQQQQQQPPPPPPPPPPPAPSGPVTYGSYPASPSRQRGQTVGGIVGRAGGGGGNVPPHAGHGQPGGPMAVPAYGGGSHSAHMHAPSAPPQESSPSLYFHHWQPPATQSGSGSSIRSGSPSGDVIRKRKGTGPQPSETPGEQRPRSPPPFIQSTLSNPPPARKGGGGHKRQKSDVSWYRSAGFHTMEEPERTPPPPSPLQGITPARDVKAEFPRQERYAREPSRQSVSTLLSHDASAQPAREACITPARDVKAEFPRQERYAGESSRHSVSTLLSHDASGQPAREASSRSHFPSAHEDDRQIPRHREEVGLRADRASPRRESN</sequence>
<dbReference type="EMBL" id="SRPY01000833">
    <property type="protein sequence ID" value="KAG5917149.1"/>
    <property type="molecule type" value="Genomic_DNA"/>
</dbReference>
<organism evidence="2 3">
    <name type="scientific">Claviceps africana</name>
    <dbReference type="NCBI Taxonomy" id="83212"/>
    <lineage>
        <taxon>Eukaryota</taxon>
        <taxon>Fungi</taxon>
        <taxon>Dikarya</taxon>
        <taxon>Ascomycota</taxon>
        <taxon>Pezizomycotina</taxon>
        <taxon>Sordariomycetes</taxon>
        <taxon>Hypocreomycetidae</taxon>
        <taxon>Hypocreales</taxon>
        <taxon>Clavicipitaceae</taxon>
        <taxon>Claviceps</taxon>
    </lineage>
</organism>
<feature type="compositionally biased region" description="Basic and acidic residues" evidence="1">
    <location>
        <begin position="506"/>
        <end position="524"/>
    </location>
</feature>
<evidence type="ECO:0000313" key="2">
    <source>
        <dbReference type="EMBL" id="KAG5917149.1"/>
    </source>
</evidence>
<proteinExistence type="predicted"/>
<accession>A0A8K0NG60</accession>
<dbReference type="Proteomes" id="UP000811619">
    <property type="component" value="Unassembled WGS sequence"/>
</dbReference>
<gene>
    <name evidence="2" type="ORF">E4U42_007374</name>
</gene>
<feature type="compositionally biased region" description="Low complexity" evidence="1">
    <location>
        <begin position="251"/>
        <end position="264"/>
    </location>
</feature>
<feature type="compositionally biased region" description="Basic and acidic residues" evidence="1">
    <location>
        <begin position="463"/>
        <end position="480"/>
    </location>
</feature>
<feature type="compositionally biased region" description="Low complexity" evidence="1">
    <location>
        <begin position="41"/>
        <end position="54"/>
    </location>
</feature>
<protein>
    <submittedName>
        <fullName evidence="2">Uncharacterized protein</fullName>
    </submittedName>
</protein>
<name>A0A8K0NG60_9HYPO</name>
<feature type="compositionally biased region" description="Gly residues" evidence="1">
    <location>
        <begin position="298"/>
        <end position="312"/>
    </location>
</feature>